<keyword evidence="2" id="KW-0456">Lyase</keyword>
<evidence type="ECO:0000313" key="5">
    <source>
        <dbReference type="WBParaSite" id="nRc.2.0.1.t32237-RA"/>
    </source>
</evidence>
<evidence type="ECO:0000313" key="4">
    <source>
        <dbReference type="Proteomes" id="UP000887565"/>
    </source>
</evidence>
<dbReference type="AlphaFoldDB" id="A0A915K0N4"/>
<keyword evidence="1" id="KW-0547">Nucleotide-binding</keyword>
<dbReference type="GO" id="GO:0004016">
    <property type="term" value="F:adenylate cyclase activity"/>
    <property type="evidence" value="ECO:0007669"/>
    <property type="project" value="TreeGrafter"/>
</dbReference>
<dbReference type="GO" id="GO:0001653">
    <property type="term" value="F:peptide receptor activity"/>
    <property type="evidence" value="ECO:0007669"/>
    <property type="project" value="TreeGrafter"/>
</dbReference>
<name>A0A915K0N4_ROMCU</name>
<proteinExistence type="predicted"/>
<protein>
    <submittedName>
        <fullName evidence="5">Uncharacterized protein</fullName>
    </submittedName>
</protein>
<feature type="region of interest" description="Disordered" evidence="3">
    <location>
        <begin position="1"/>
        <end position="21"/>
    </location>
</feature>
<organism evidence="4 5">
    <name type="scientific">Romanomermis culicivorax</name>
    <name type="common">Nematode worm</name>
    <dbReference type="NCBI Taxonomy" id="13658"/>
    <lineage>
        <taxon>Eukaryota</taxon>
        <taxon>Metazoa</taxon>
        <taxon>Ecdysozoa</taxon>
        <taxon>Nematoda</taxon>
        <taxon>Enoplea</taxon>
        <taxon>Dorylaimia</taxon>
        <taxon>Mermithida</taxon>
        <taxon>Mermithoidea</taxon>
        <taxon>Mermithidae</taxon>
        <taxon>Romanomermis</taxon>
    </lineage>
</organism>
<reference evidence="5" key="1">
    <citation type="submission" date="2022-11" db="UniProtKB">
        <authorList>
            <consortium name="WormBaseParasite"/>
        </authorList>
    </citation>
    <scope>IDENTIFICATION</scope>
</reference>
<dbReference type="WBParaSite" id="nRc.2.0.1.t32237-RA">
    <property type="protein sequence ID" value="nRc.2.0.1.t32237-RA"/>
    <property type="gene ID" value="nRc.2.0.1.g32237"/>
</dbReference>
<sequence>MSRVTMTSHDHSLVDGTSKHTLNGTNQSPDILVGIYFGKRVIAKKYNKLGGISFHKKDLLFIKAMKDAKHDNINNFVGFVANGVSFFYSFWSACSRGSLEDVLFNDMIKIDETFQVSLLRDVVSVEE</sequence>
<dbReference type="Proteomes" id="UP000887565">
    <property type="component" value="Unplaced"/>
</dbReference>
<evidence type="ECO:0000256" key="2">
    <source>
        <dbReference type="ARBA" id="ARBA00023239"/>
    </source>
</evidence>
<evidence type="ECO:0000256" key="3">
    <source>
        <dbReference type="SAM" id="MobiDB-lite"/>
    </source>
</evidence>
<dbReference type="GO" id="GO:0004383">
    <property type="term" value="F:guanylate cyclase activity"/>
    <property type="evidence" value="ECO:0007669"/>
    <property type="project" value="TreeGrafter"/>
</dbReference>
<keyword evidence="4" id="KW-1185">Reference proteome</keyword>
<accession>A0A915K0N4</accession>
<dbReference type="SUPFAM" id="SSF56112">
    <property type="entry name" value="Protein kinase-like (PK-like)"/>
    <property type="match status" value="1"/>
</dbReference>
<dbReference type="InterPro" id="IPR011009">
    <property type="entry name" value="Kinase-like_dom_sf"/>
</dbReference>
<evidence type="ECO:0000256" key="1">
    <source>
        <dbReference type="ARBA" id="ARBA00022741"/>
    </source>
</evidence>
<dbReference type="PANTHER" id="PTHR11920:SF501">
    <property type="entry name" value="GUANYLATE CYCLASE 32E"/>
    <property type="match status" value="1"/>
</dbReference>
<dbReference type="PANTHER" id="PTHR11920">
    <property type="entry name" value="GUANYLYL CYCLASE"/>
    <property type="match status" value="1"/>
</dbReference>
<dbReference type="InterPro" id="IPR050401">
    <property type="entry name" value="Cyclic_nucleotide_synthase"/>
</dbReference>
<dbReference type="GO" id="GO:0000166">
    <property type="term" value="F:nucleotide binding"/>
    <property type="evidence" value="ECO:0007669"/>
    <property type="project" value="UniProtKB-KW"/>
</dbReference>
<dbReference type="GO" id="GO:0005886">
    <property type="term" value="C:plasma membrane"/>
    <property type="evidence" value="ECO:0007669"/>
    <property type="project" value="TreeGrafter"/>
</dbReference>
<dbReference type="GO" id="GO:0007168">
    <property type="term" value="P:receptor guanylyl cyclase signaling pathway"/>
    <property type="evidence" value="ECO:0007669"/>
    <property type="project" value="TreeGrafter"/>
</dbReference>